<dbReference type="InterPro" id="IPR027417">
    <property type="entry name" value="P-loop_NTPase"/>
</dbReference>
<dbReference type="Proteomes" id="UP000316726">
    <property type="component" value="Chromosome 1"/>
</dbReference>
<dbReference type="GO" id="GO:0016301">
    <property type="term" value="F:kinase activity"/>
    <property type="evidence" value="ECO:0007669"/>
    <property type="project" value="UniProtKB-KW"/>
</dbReference>
<dbReference type="Gene3D" id="3.40.50.300">
    <property type="entry name" value="P-loop containing nucleotide triphosphate hydrolases"/>
    <property type="match status" value="2"/>
</dbReference>
<dbReference type="InterPro" id="IPR033469">
    <property type="entry name" value="CYTH-like_dom_sf"/>
</dbReference>
<keyword evidence="1" id="KW-0472">Membrane</keyword>
<dbReference type="CDD" id="cd02028">
    <property type="entry name" value="UMPK_like"/>
    <property type="match status" value="1"/>
</dbReference>
<evidence type="ECO:0000313" key="4">
    <source>
        <dbReference type="Proteomes" id="UP000316726"/>
    </source>
</evidence>
<dbReference type="Pfam" id="PF00485">
    <property type="entry name" value="PRK"/>
    <property type="match status" value="2"/>
</dbReference>
<accession>A0A5B8MCL9</accession>
<dbReference type="EMBL" id="CP031034">
    <property type="protein sequence ID" value="QDZ17881.1"/>
    <property type="molecule type" value="Genomic_DNA"/>
</dbReference>
<dbReference type="SUPFAM" id="SSF52540">
    <property type="entry name" value="P-loop containing nucleoside triphosphate hydrolases"/>
    <property type="match status" value="2"/>
</dbReference>
<feature type="domain" description="CYTH" evidence="2">
    <location>
        <begin position="719"/>
        <end position="892"/>
    </location>
</feature>
<keyword evidence="4" id="KW-1185">Reference proteome</keyword>
<protein>
    <submittedName>
        <fullName evidence="3">Uridine kinase</fullName>
    </submittedName>
</protein>
<dbReference type="AlphaFoldDB" id="A0A5B8MCL9"/>
<dbReference type="InterPro" id="IPR006083">
    <property type="entry name" value="PRK/URK"/>
</dbReference>
<dbReference type="GO" id="GO:0005524">
    <property type="term" value="F:ATP binding"/>
    <property type="evidence" value="ECO:0007669"/>
    <property type="project" value="InterPro"/>
</dbReference>
<dbReference type="STRING" id="1764295.A0A5B8MCL9"/>
<dbReference type="PANTHER" id="PTHR10285">
    <property type="entry name" value="URIDINE KINASE"/>
    <property type="match status" value="1"/>
</dbReference>
<keyword evidence="3" id="KW-0418">Kinase</keyword>
<name>A0A5B8MCL9_9CHLO</name>
<dbReference type="OrthoDB" id="738517at2759"/>
<dbReference type="SUPFAM" id="SSF55154">
    <property type="entry name" value="CYTH-like phosphatases"/>
    <property type="match status" value="2"/>
</dbReference>
<feature type="transmembrane region" description="Helical" evidence="1">
    <location>
        <begin position="956"/>
        <end position="979"/>
    </location>
</feature>
<keyword evidence="3" id="KW-0808">Transferase</keyword>
<dbReference type="GO" id="GO:0016462">
    <property type="term" value="F:pyrophosphatase activity"/>
    <property type="evidence" value="ECO:0007669"/>
    <property type="project" value="UniProtKB-ARBA"/>
</dbReference>
<gene>
    <name evidence="3" type="ORF">A3770_01p03990</name>
</gene>
<dbReference type="PROSITE" id="PS51707">
    <property type="entry name" value="CYTH"/>
    <property type="match status" value="1"/>
</dbReference>
<proteinExistence type="predicted"/>
<keyword evidence="1" id="KW-1133">Transmembrane helix</keyword>
<reference evidence="3 4" key="1">
    <citation type="submission" date="2018-07" db="EMBL/GenBank/DDBJ databases">
        <title>The complete nuclear genome of the prasinophyte Chloropicon primus (CCMP1205).</title>
        <authorList>
            <person name="Pombert J.-F."/>
            <person name="Otis C."/>
            <person name="Turmel M."/>
            <person name="Lemieux C."/>
        </authorList>
    </citation>
    <scope>NUCLEOTIDE SEQUENCE [LARGE SCALE GENOMIC DNA]</scope>
    <source>
        <strain evidence="3 4">CCMP1205</strain>
    </source>
</reference>
<dbReference type="InterPro" id="IPR023577">
    <property type="entry name" value="CYTH_domain"/>
</dbReference>
<evidence type="ECO:0000256" key="1">
    <source>
        <dbReference type="SAM" id="Phobius"/>
    </source>
</evidence>
<dbReference type="InterPro" id="IPR003593">
    <property type="entry name" value="AAA+_ATPase"/>
</dbReference>
<dbReference type="SMART" id="SM00382">
    <property type="entry name" value="AAA"/>
    <property type="match status" value="2"/>
</dbReference>
<sequence length="991" mass="111171">MNASWQFGPETEESSDQELDFQVVEPFAYRDSQDDFGVADDSLLRELFPRGLATRDGLAPISKSLSFEQGFVLAVKAIQELRQAKLKRARKERKVIVGIGGPGGSGKSSLAHKIACVVGCAVVSLENYLDASKAEDDENLETFESLDGALLKANLEDILQDRDTETPLFDFQIRERIGFRTLKSSDCSVVIVEGTFALHEEFSQYLDMRLSVVGGVHHNVVKRVHRDLKNAPSRDPGTTFDENSVLQSIFSSYKEHVEPHLKDAHIRIKNDFDYLASLREPQYILKARGEPDVGAVQVLLSSHDFKHTTETSVDTHIRVPGNNRLKDWLRIRQCGGFYSITFCERLVEGDFIISPRIIFATGGKTLESLLSLGYDVGIIVKRSSDIFKNNEGVAVCIDRVEELQETYISIKGTNRQAVIATAQTMGIRKSFVTQSNLELCLANRDSPEKKTQQSPPKSQASLPMRLMQAAACAVTAKTTQVNADLEKIDRSISPPLYNSGAHVELVPITKELPFDQGLLLAVRGVQKLREHRAHTNSRRLVIVGIGGPSGSGKSRLAQKMAELLNCETLNMEDYCIPSKIYVDNFDEFESHDTKLLCSHLESLRQGETVSMPQFDLTQKKRVGYRSFCPTSGVVIVEGVYALHKNVRPFLDFRIGVVGGVHFNLVKRVHREADRAGRSYSQNEILDTIFPLFREHIEPGLRHSHLRIRNHFDPLTSLQTPKYVLKSESAPPESEMKRLEEKLKLKFEATRKDNHTDIYLVFGGRNDEGKGKYEIEDGIRIRQCGGRYTVLFRDSLREGGFIIQPTLDFEVGVKTLAGLICLGYKMVALVEASVVHYKSETLHLTLEDIPLLRGKTYTIIRGGSKQVVQHAAEELGISQTKTTTKTFMELIREENSSSMSSFGHGTRSNSATEFNELIQRVAEQSPESFTAALASRHEYEITEIKSELQRLNRLLTLTAYFAGGILFPLMGMVFGSYFIWWSNSGSSFKRIR</sequence>
<keyword evidence="1" id="KW-0812">Transmembrane</keyword>
<evidence type="ECO:0000313" key="3">
    <source>
        <dbReference type="EMBL" id="QDZ17881.1"/>
    </source>
</evidence>
<organism evidence="3 4">
    <name type="scientific">Chloropicon primus</name>
    <dbReference type="NCBI Taxonomy" id="1764295"/>
    <lineage>
        <taxon>Eukaryota</taxon>
        <taxon>Viridiplantae</taxon>
        <taxon>Chlorophyta</taxon>
        <taxon>Chloropicophyceae</taxon>
        <taxon>Chloropicales</taxon>
        <taxon>Chloropicaceae</taxon>
        <taxon>Chloropicon</taxon>
    </lineage>
</organism>
<evidence type="ECO:0000259" key="2">
    <source>
        <dbReference type="PROSITE" id="PS51707"/>
    </source>
</evidence>
<dbReference type="Gene3D" id="2.40.320.10">
    <property type="entry name" value="Hypothetical Protein Pfu-838710-001"/>
    <property type="match status" value="1"/>
</dbReference>